<proteinExistence type="predicted"/>
<dbReference type="PROSITE" id="PS00463">
    <property type="entry name" value="ZN2_CY6_FUNGAL_1"/>
    <property type="match status" value="1"/>
</dbReference>
<dbReference type="Pfam" id="PF04082">
    <property type="entry name" value="Fungal_trans"/>
    <property type="match status" value="1"/>
</dbReference>
<organism evidence="6 7">
    <name type="scientific">Tuber aestivum</name>
    <name type="common">summer truffle</name>
    <dbReference type="NCBI Taxonomy" id="59557"/>
    <lineage>
        <taxon>Eukaryota</taxon>
        <taxon>Fungi</taxon>
        <taxon>Dikarya</taxon>
        <taxon>Ascomycota</taxon>
        <taxon>Pezizomycotina</taxon>
        <taxon>Pezizomycetes</taxon>
        <taxon>Pezizales</taxon>
        <taxon>Tuberaceae</taxon>
        <taxon>Tuber</taxon>
    </lineage>
</organism>
<dbReference type="EMBL" id="LN890954">
    <property type="protein sequence ID" value="CUS14881.1"/>
    <property type="molecule type" value="Genomic_DNA"/>
</dbReference>
<evidence type="ECO:0000256" key="2">
    <source>
        <dbReference type="ARBA" id="ARBA00023242"/>
    </source>
</evidence>
<protein>
    <recommendedName>
        <fullName evidence="5">Zn(2)-C6 fungal-type domain-containing protein</fullName>
    </recommendedName>
</protein>
<feature type="compositionally biased region" description="Polar residues" evidence="4">
    <location>
        <begin position="207"/>
        <end position="226"/>
    </location>
</feature>
<feature type="region of interest" description="Disordered" evidence="4">
    <location>
        <begin position="1"/>
        <end position="31"/>
    </location>
</feature>
<dbReference type="CDD" id="cd00067">
    <property type="entry name" value="GAL4"/>
    <property type="match status" value="1"/>
</dbReference>
<evidence type="ECO:0000259" key="5">
    <source>
        <dbReference type="PROSITE" id="PS50048"/>
    </source>
</evidence>
<dbReference type="InterPro" id="IPR036864">
    <property type="entry name" value="Zn2-C6_fun-type_DNA-bd_sf"/>
</dbReference>
<dbReference type="GO" id="GO:0003677">
    <property type="term" value="F:DNA binding"/>
    <property type="evidence" value="ECO:0007669"/>
    <property type="project" value="InterPro"/>
</dbReference>
<keyword evidence="3" id="KW-0175">Coiled coil</keyword>
<dbReference type="Proteomes" id="UP001412239">
    <property type="component" value="Unassembled WGS sequence"/>
</dbReference>
<dbReference type="SMART" id="SM00066">
    <property type="entry name" value="GAL4"/>
    <property type="match status" value="1"/>
</dbReference>
<sequence length="911" mass="98778">MSSDKGLLRPGHPFIPPSTDVPASNTSALSGVPPAGLSEFAVPIKSDTVEEHDALTLLPEVQATGRPAGSKRPFQRRRRSRACDACRTRKTKCDTPDEGPCSACVAASLICKFSEGEDKRRAGPARINSRRVRMLEHTIADLTRKLAEAEERLRRTSISGFSPVNAGNLQSPTAETDVSGGLQSSDSPSHASPASPKFPPQHPVQIPNMTYSGRSLPPIQSSTSGGLPTGDDRGKNKGRFQPDGTAWDDHIFGPSSGPSFLNSYKEYLSRLGYRPPSSRDPHDSVGAASENLSPHASPVDRGNIGTIPVRLAPLDIRAFLPPLPLATELLEVFRKNIQQCTVIFYWPTIEAKFKRAWSAPIWDTDPEAVRSVFCVIVMIMAVASQLVDPSRLRSPDGGDWSTDNERNGWVFFELGRKYSNPNNPSYSIDDAIYLLLMAFYLDKAFLPSPCWMVTGSMARVCQDIGLYRRTPAGMFSGIDVESRTRLFWAAYIQDRKISMKQGRPVIFLDKHIDVGLPGEHMGAGVGSGEGENLEAAKKSLQVFRATIRVAQTSESLLNINLKHDGESEDVQLLQSVDEMLERSWEAYPPDLTNLSESGPIDLPALRPLFHLQHSRVILYRYFTDFSNTLSLTNSFRTFCLGQSIQVSKITAHLLLRASKDPDFDVAFGLGSEELVHIHTFRVATILLLGYYCRDRNLPSVTKEEVDICASALTSVAKTNRQAGEKLLGLFKDFSLMFGYSVEPSVASSSTSTTVKECSEASPHTAGSWGSEPSHSTLQPSSSLPLSRFGGGFNVYPPTPSGPSAQGASSPEFPHQAPSGSSAAHPQWLHATTNAILLPNASTGGAGGESSGNMFIETQIGTGSTAAGATGASTSSSLGAEGQIDWSAYQQMMQFDPGFATYMLGPNDRDFH</sequence>
<evidence type="ECO:0000313" key="6">
    <source>
        <dbReference type="EMBL" id="CUS14881.1"/>
    </source>
</evidence>
<dbReference type="InterPro" id="IPR001138">
    <property type="entry name" value="Zn2Cys6_DnaBD"/>
</dbReference>
<evidence type="ECO:0000256" key="3">
    <source>
        <dbReference type="SAM" id="Coils"/>
    </source>
</evidence>
<feature type="compositionally biased region" description="Low complexity" evidence="4">
    <location>
        <begin position="184"/>
        <end position="195"/>
    </location>
</feature>
<dbReference type="GO" id="GO:0008270">
    <property type="term" value="F:zinc ion binding"/>
    <property type="evidence" value="ECO:0007669"/>
    <property type="project" value="InterPro"/>
</dbReference>
<feature type="domain" description="Zn(2)-C6 fungal-type" evidence="5">
    <location>
        <begin position="82"/>
        <end position="113"/>
    </location>
</feature>
<feature type="compositionally biased region" description="Polar residues" evidence="4">
    <location>
        <begin position="160"/>
        <end position="176"/>
    </location>
</feature>
<dbReference type="CDD" id="cd12148">
    <property type="entry name" value="fungal_TF_MHR"/>
    <property type="match status" value="1"/>
</dbReference>
<gene>
    <name evidence="6" type="ORF">GSTUAT00000951001</name>
</gene>
<feature type="region of interest" description="Disordered" evidence="4">
    <location>
        <begin position="272"/>
        <end position="299"/>
    </location>
</feature>
<dbReference type="PANTHER" id="PTHR46910:SF1">
    <property type="entry name" value="MISCELLANEOUS ZN(II)2CYS6 TRANSCRIPTION FACTOR (EUROFUNG)-RELATED"/>
    <property type="match status" value="1"/>
</dbReference>
<feature type="compositionally biased region" description="Low complexity" evidence="4">
    <location>
        <begin position="801"/>
        <end position="810"/>
    </location>
</feature>
<dbReference type="InterPro" id="IPR050987">
    <property type="entry name" value="AtrR-like"/>
</dbReference>
<feature type="compositionally biased region" description="Low complexity" evidence="4">
    <location>
        <begin position="770"/>
        <end position="786"/>
    </location>
</feature>
<keyword evidence="1" id="KW-0479">Metal-binding</keyword>
<keyword evidence="7" id="KW-1185">Reference proteome</keyword>
<evidence type="ECO:0000256" key="1">
    <source>
        <dbReference type="ARBA" id="ARBA00022723"/>
    </source>
</evidence>
<reference evidence="6" key="1">
    <citation type="submission" date="2015-10" db="EMBL/GenBank/DDBJ databases">
        <authorList>
            <person name="Regsiter A."/>
            <person name="william w."/>
        </authorList>
    </citation>
    <scope>NUCLEOTIDE SEQUENCE</scope>
    <source>
        <strain evidence="6">Montdore</strain>
    </source>
</reference>
<evidence type="ECO:0000256" key="4">
    <source>
        <dbReference type="SAM" id="MobiDB-lite"/>
    </source>
</evidence>
<dbReference type="Gene3D" id="4.10.240.10">
    <property type="entry name" value="Zn(2)-C6 fungal-type DNA-binding domain"/>
    <property type="match status" value="1"/>
</dbReference>
<dbReference type="SUPFAM" id="SSF57701">
    <property type="entry name" value="Zn2/Cys6 DNA-binding domain"/>
    <property type="match status" value="1"/>
</dbReference>
<dbReference type="GO" id="GO:0006351">
    <property type="term" value="P:DNA-templated transcription"/>
    <property type="evidence" value="ECO:0007669"/>
    <property type="project" value="InterPro"/>
</dbReference>
<dbReference type="AlphaFoldDB" id="A0A292Q717"/>
<dbReference type="InterPro" id="IPR007219">
    <property type="entry name" value="XnlR_reg_dom"/>
</dbReference>
<keyword evidence="2" id="KW-0539">Nucleus</keyword>
<dbReference type="PANTHER" id="PTHR46910">
    <property type="entry name" value="TRANSCRIPTION FACTOR PDR1"/>
    <property type="match status" value="1"/>
</dbReference>
<feature type="region of interest" description="Disordered" evidence="4">
    <location>
        <begin position="750"/>
        <end position="823"/>
    </location>
</feature>
<dbReference type="GO" id="GO:0000981">
    <property type="term" value="F:DNA-binding transcription factor activity, RNA polymerase II-specific"/>
    <property type="evidence" value="ECO:0007669"/>
    <property type="project" value="InterPro"/>
</dbReference>
<name>A0A292Q717_9PEZI</name>
<dbReference type="SMART" id="SM00906">
    <property type="entry name" value="Fungal_trans"/>
    <property type="match status" value="1"/>
</dbReference>
<feature type="region of interest" description="Disordered" evidence="4">
    <location>
        <begin position="160"/>
        <end position="251"/>
    </location>
</feature>
<accession>A0A292Q717</accession>
<feature type="coiled-coil region" evidence="3">
    <location>
        <begin position="132"/>
        <end position="159"/>
    </location>
</feature>
<dbReference type="Pfam" id="PF00172">
    <property type="entry name" value="Zn_clus"/>
    <property type="match status" value="1"/>
</dbReference>
<evidence type="ECO:0000313" key="7">
    <source>
        <dbReference type="Proteomes" id="UP001412239"/>
    </source>
</evidence>
<dbReference type="PROSITE" id="PS50048">
    <property type="entry name" value="ZN2_CY6_FUNGAL_2"/>
    <property type="match status" value="1"/>
</dbReference>